<organism evidence="1">
    <name type="scientific">marine sediment metagenome</name>
    <dbReference type="NCBI Taxonomy" id="412755"/>
    <lineage>
        <taxon>unclassified sequences</taxon>
        <taxon>metagenomes</taxon>
        <taxon>ecological metagenomes</taxon>
    </lineage>
</organism>
<evidence type="ECO:0000313" key="1">
    <source>
        <dbReference type="EMBL" id="GAI18981.1"/>
    </source>
</evidence>
<comment type="caution">
    <text evidence="1">The sequence shown here is derived from an EMBL/GenBank/DDBJ whole genome shotgun (WGS) entry which is preliminary data.</text>
</comment>
<dbReference type="AlphaFoldDB" id="X1MLS2"/>
<dbReference type="SMART" id="SM00710">
    <property type="entry name" value="PbH1"/>
    <property type="match status" value="3"/>
</dbReference>
<dbReference type="InterPro" id="IPR012334">
    <property type="entry name" value="Pectin_lyas_fold"/>
</dbReference>
<reference evidence="1" key="1">
    <citation type="journal article" date="2014" name="Front. Microbiol.">
        <title>High frequency of phylogenetically diverse reductive dehalogenase-homologous genes in deep subseafloor sedimentary metagenomes.</title>
        <authorList>
            <person name="Kawai M."/>
            <person name="Futagami T."/>
            <person name="Toyoda A."/>
            <person name="Takaki Y."/>
            <person name="Nishi S."/>
            <person name="Hori S."/>
            <person name="Arai W."/>
            <person name="Tsubouchi T."/>
            <person name="Morono Y."/>
            <person name="Uchiyama I."/>
            <person name="Ito T."/>
            <person name="Fujiyama A."/>
            <person name="Inagaki F."/>
            <person name="Takami H."/>
        </authorList>
    </citation>
    <scope>NUCLEOTIDE SEQUENCE</scope>
    <source>
        <strain evidence="1">Expedition CK06-06</strain>
    </source>
</reference>
<protein>
    <submittedName>
        <fullName evidence="1">Uncharacterized protein</fullName>
    </submittedName>
</protein>
<feature type="non-terminal residue" evidence="1">
    <location>
        <position position="276"/>
    </location>
</feature>
<gene>
    <name evidence="1" type="ORF">S06H3_32947</name>
</gene>
<proteinExistence type="predicted"/>
<dbReference type="EMBL" id="BARV01019626">
    <property type="protein sequence ID" value="GAI18981.1"/>
    <property type="molecule type" value="Genomic_DNA"/>
</dbReference>
<feature type="non-terminal residue" evidence="1">
    <location>
        <position position="1"/>
    </location>
</feature>
<name>X1MLS2_9ZZZZ</name>
<dbReference type="Gene3D" id="2.160.20.10">
    <property type="entry name" value="Single-stranded right-handed beta-helix, Pectin lyase-like"/>
    <property type="match status" value="1"/>
</dbReference>
<dbReference type="SUPFAM" id="SSF51126">
    <property type="entry name" value="Pectin lyase-like"/>
    <property type="match status" value="1"/>
</dbReference>
<dbReference type="InterPro" id="IPR006626">
    <property type="entry name" value="PbH1"/>
</dbReference>
<dbReference type="InterPro" id="IPR011050">
    <property type="entry name" value="Pectin_lyase_fold/virulence"/>
</dbReference>
<sequence>DTPGAGFGTINIGHGSNIIIRNNWFHDQQYNPLQVGIIGGSITDNTFERIYPHLVGLGDAIQLWGGEWGSAVSTNVLIEDNTITFNDVSTEFPTHGIRLRPGADPADPGVDAPNIHINNNNFIDGGEGTTALAVLNQGTGTLDATLNWWGTTDGDEIAAMVSGDVDFIPCLSAEYIPSAVDMDATYTVPVIGISVAPSEVSFGEVEPGTPAPGNLPVIVTNEGTVAVDLDATIENELPASVYTGDPGLTIGGTHVSTWAGSAAVDGTSGALPLILT</sequence>
<accession>X1MLS2</accession>